<dbReference type="EMBL" id="CP060244">
    <property type="protein sequence ID" value="QNT77810.1"/>
    <property type="molecule type" value="Genomic_DNA"/>
</dbReference>
<comment type="catalytic activity">
    <reaction evidence="4">
        <text>a 2'-deoxyribonucleoside 5'-triphosphate + H2O = a 2'-deoxyribonucleoside 5'-phosphate + diphosphate + H(+)</text>
        <dbReference type="Rhea" id="RHEA:44644"/>
        <dbReference type="ChEBI" id="CHEBI:15377"/>
        <dbReference type="ChEBI" id="CHEBI:15378"/>
        <dbReference type="ChEBI" id="CHEBI:33019"/>
        <dbReference type="ChEBI" id="CHEBI:61560"/>
        <dbReference type="ChEBI" id="CHEBI:65317"/>
        <dbReference type="EC" id="3.6.1.9"/>
    </reaction>
</comment>
<dbReference type="PANTHER" id="PTHR43213:SF5">
    <property type="entry name" value="BIFUNCTIONAL DTTP_UTP PYROPHOSPHATASE_METHYLTRANSFERASE PROTEIN-RELATED"/>
    <property type="match status" value="1"/>
</dbReference>
<organism evidence="5 6">
    <name type="scientific">Entomobacter blattae</name>
    <dbReference type="NCBI Taxonomy" id="2762277"/>
    <lineage>
        <taxon>Bacteria</taxon>
        <taxon>Pseudomonadati</taxon>
        <taxon>Pseudomonadota</taxon>
        <taxon>Alphaproteobacteria</taxon>
        <taxon>Acetobacterales</taxon>
        <taxon>Acetobacteraceae</taxon>
        <taxon>Entomobacter</taxon>
    </lineage>
</organism>
<comment type="function">
    <text evidence="4">Nucleoside triphosphate pyrophosphatase. May have a dual role in cell division arrest and in preventing the incorporation of modified nucleotides into cellular nucleic acids.</text>
</comment>
<dbReference type="RefSeq" id="WP_203414223.1">
    <property type="nucleotide sequence ID" value="NZ_CP060244.1"/>
</dbReference>
<dbReference type="GO" id="GO:0009117">
    <property type="term" value="P:nucleotide metabolic process"/>
    <property type="evidence" value="ECO:0007669"/>
    <property type="project" value="UniProtKB-KW"/>
</dbReference>
<feature type="active site" description="Proton acceptor" evidence="4">
    <location>
        <position position="88"/>
    </location>
</feature>
<dbReference type="AlphaFoldDB" id="A0A7H1NPV0"/>
<keyword evidence="2 4" id="KW-0378">Hydrolase</keyword>
<comment type="cofactor">
    <cofactor evidence="1 4">
        <name>a divalent metal cation</name>
        <dbReference type="ChEBI" id="CHEBI:60240"/>
    </cofactor>
</comment>
<reference evidence="5 6" key="1">
    <citation type="submission" date="2020-08" db="EMBL/GenBank/DDBJ databases">
        <title>Complete genome sequence of Entomobacter blattae G55GP.</title>
        <authorList>
            <person name="Poehlein A."/>
            <person name="Guzman J."/>
            <person name="Daniel R."/>
            <person name="Vilcinskas A."/>
        </authorList>
    </citation>
    <scope>NUCLEOTIDE SEQUENCE [LARGE SCALE GENOMIC DNA]</scope>
    <source>
        <strain evidence="5 6">G55GP</strain>
    </source>
</reference>
<gene>
    <name evidence="5" type="primary">yhdE_1</name>
    <name evidence="5" type="ORF">JGUZn3_05650</name>
</gene>
<comment type="subcellular location">
    <subcellularLocation>
        <location evidence="4">Cytoplasm</location>
    </subcellularLocation>
</comment>
<dbReference type="PANTHER" id="PTHR43213">
    <property type="entry name" value="BIFUNCTIONAL DTTP/UTP PYROPHOSPHATASE/METHYLTRANSFERASE PROTEIN-RELATED"/>
    <property type="match status" value="1"/>
</dbReference>
<evidence type="ECO:0000313" key="6">
    <source>
        <dbReference type="Proteomes" id="UP000516349"/>
    </source>
</evidence>
<dbReference type="EC" id="3.6.1.9" evidence="4"/>
<keyword evidence="3 4" id="KW-0546">Nucleotide metabolism</keyword>
<dbReference type="KEGG" id="ebla:JGUZn3_05650"/>
<dbReference type="Pfam" id="PF02545">
    <property type="entry name" value="Maf"/>
    <property type="match status" value="1"/>
</dbReference>
<evidence type="ECO:0000256" key="1">
    <source>
        <dbReference type="ARBA" id="ARBA00001968"/>
    </source>
</evidence>
<comment type="caution">
    <text evidence="4">Lacks conserved residue(s) required for the propagation of feature annotation.</text>
</comment>
<dbReference type="Gene3D" id="3.90.950.10">
    <property type="match status" value="1"/>
</dbReference>
<dbReference type="GO" id="GO:0005737">
    <property type="term" value="C:cytoplasm"/>
    <property type="evidence" value="ECO:0007669"/>
    <property type="project" value="UniProtKB-SubCell"/>
</dbReference>
<proteinExistence type="inferred from homology"/>
<dbReference type="InterPro" id="IPR029001">
    <property type="entry name" value="ITPase-like_fam"/>
</dbReference>
<dbReference type="Proteomes" id="UP000516349">
    <property type="component" value="Chromosome"/>
</dbReference>
<dbReference type="PIRSF" id="PIRSF006305">
    <property type="entry name" value="Maf"/>
    <property type="match status" value="1"/>
</dbReference>
<accession>A0A7H1NPV0</accession>
<comment type="similarity">
    <text evidence="4">Belongs to the Maf family.</text>
</comment>
<evidence type="ECO:0000256" key="3">
    <source>
        <dbReference type="ARBA" id="ARBA00023080"/>
    </source>
</evidence>
<comment type="catalytic activity">
    <reaction evidence="4">
        <text>a ribonucleoside 5'-triphosphate + H2O = a ribonucleoside 5'-phosphate + diphosphate + H(+)</text>
        <dbReference type="Rhea" id="RHEA:23996"/>
        <dbReference type="ChEBI" id="CHEBI:15377"/>
        <dbReference type="ChEBI" id="CHEBI:15378"/>
        <dbReference type="ChEBI" id="CHEBI:33019"/>
        <dbReference type="ChEBI" id="CHEBI:58043"/>
        <dbReference type="ChEBI" id="CHEBI:61557"/>
        <dbReference type="EC" id="3.6.1.9"/>
    </reaction>
</comment>
<protein>
    <recommendedName>
        <fullName evidence="4">Nucleoside triphosphate pyrophosphatase</fullName>
        <ecNumber evidence="4">3.6.1.9</ecNumber>
    </recommendedName>
    <alternativeName>
        <fullName evidence="4">Nucleotide pyrophosphatase</fullName>
        <shortName evidence="4">Nucleotide PPase</shortName>
    </alternativeName>
</protein>
<dbReference type="GO" id="GO:0047429">
    <property type="term" value="F:nucleoside triphosphate diphosphatase activity"/>
    <property type="evidence" value="ECO:0007669"/>
    <property type="project" value="UniProtKB-EC"/>
</dbReference>
<keyword evidence="4" id="KW-0963">Cytoplasm</keyword>
<dbReference type="HAMAP" id="MF_00528">
    <property type="entry name" value="Maf"/>
    <property type="match status" value="1"/>
</dbReference>
<name>A0A7H1NPV0_9PROT</name>
<sequence>MKTTPKNFMQVSTPALFLASQSSIRLKLLQEAGLQVFAYNPAVDENTIKIEAKKKGYSAQETALWLACEKAQAKKQAEKQDGYIIAADQIMTCNERWFDKPVSVEEAKEHLIFLRGKTHILHTAAVIFRDGKKEAEFYRESFMTMRPFTDEFLNSYLHHVGEECLQSVGCYKLESYGIRLFETIEGDYTAILGLPLLPILSFLQKKKIVKE</sequence>
<evidence type="ECO:0000256" key="2">
    <source>
        <dbReference type="ARBA" id="ARBA00022801"/>
    </source>
</evidence>
<dbReference type="InterPro" id="IPR003697">
    <property type="entry name" value="Maf-like"/>
</dbReference>
<evidence type="ECO:0000256" key="4">
    <source>
        <dbReference type="HAMAP-Rule" id="MF_00528"/>
    </source>
</evidence>
<keyword evidence="6" id="KW-1185">Reference proteome</keyword>
<dbReference type="SUPFAM" id="SSF52972">
    <property type="entry name" value="ITPase-like"/>
    <property type="match status" value="1"/>
</dbReference>
<evidence type="ECO:0000313" key="5">
    <source>
        <dbReference type="EMBL" id="QNT77810.1"/>
    </source>
</evidence>